<gene>
    <name evidence="1" type="ORF">IQ247_04680</name>
</gene>
<reference evidence="1" key="1">
    <citation type="submission" date="2020-10" db="EMBL/GenBank/DDBJ databases">
        <authorList>
            <person name="Castelo-Branco R."/>
            <person name="Eusebio N."/>
            <person name="Adriana R."/>
            <person name="Vieira A."/>
            <person name="Brugerolle De Fraissinette N."/>
            <person name="Rezende De Castro R."/>
            <person name="Schneider M.P."/>
            <person name="Vasconcelos V."/>
            <person name="Leao P.N."/>
        </authorList>
    </citation>
    <scope>NUCLEOTIDE SEQUENCE</scope>
    <source>
        <strain evidence="1">LEGE 06105</strain>
    </source>
</reference>
<sequence>MFQDLVKTSSVGDVQFNTKADIKLLTKESVCSSSQRYQIPIDSKPNIFSCLTQYLILGNETVMKAMQSVGRSKKVVSIEPGNQGKFNFDWEVRSSTFNAFTFDYINSLASSNKENNFLELSASFSDAYADLLDIIIYTLSSLDKSKLEQATSDQSRQANTLVTQYEAYVAPITDEVLRIAKKELPSINNKVDYVIDYQFCYIWSGRKMQEKPPLSLRELAGKRYLSTQFPFIPASAQPLINRLARWLEVNSSVLPLLDSVNKSNYILSIVKQNTRFPKQENGGMSVLLRDGNTQYRIGYRINMSSNDILNHLNNNKQKLTIHTSTKTTKIDITYSGFTLISISPIYFNQDTRKGWYNPTLIAQAYKNKQKDVSGYKFVRAPAINLDESGDFGRLSALLISKYPTIQVTKKDSYTVNITPAMDNNTVADYDRLAYVIGGVVEYPTVKN</sequence>
<name>A0A8J7F5Z5_9CYAN</name>
<proteinExistence type="predicted"/>
<keyword evidence="2" id="KW-1185">Reference proteome</keyword>
<protein>
    <submittedName>
        <fullName evidence="1">Uncharacterized protein</fullName>
    </submittedName>
</protein>
<accession>A0A8J7F5Z5</accession>
<dbReference type="RefSeq" id="WP_228059473.1">
    <property type="nucleotide sequence ID" value="NZ_JADEWL010000009.1"/>
</dbReference>
<comment type="caution">
    <text evidence="1">The sequence shown here is derived from an EMBL/GenBank/DDBJ whole genome shotgun (WGS) entry which is preliminary data.</text>
</comment>
<dbReference type="AlphaFoldDB" id="A0A8J7F5Z5"/>
<evidence type="ECO:0000313" key="2">
    <source>
        <dbReference type="Proteomes" id="UP000620559"/>
    </source>
</evidence>
<dbReference type="EMBL" id="JADEWL010000009">
    <property type="protein sequence ID" value="MBE9212014.1"/>
    <property type="molecule type" value="Genomic_DNA"/>
</dbReference>
<organism evidence="1 2">
    <name type="scientific">Plectonema cf. radiosum LEGE 06105</name>
    <dbReference type="NCBI Taxonomy" id="945769"/>
    <lineage>
        <taxon>Bacteria</taxon>
        <taxon>Bacillati</taxon>
        <taxon>Cyanobacteriota</taxon>
        <taxon>Cyanophyceae</taxon>
        <taxon>Oscillatoriophycideae</taxon>
        <taxon>Oscillatoriales</taxon>
        <taxon>Microcoleaceae</taxon>
        <taxon>Plectonema</taxon>
    </lineage>
</organism>
<evidence type="ECO:0000313" key="1">
    <source>
        <dbReference type="EMBL" id="MBE9212014.1"/>
    </source>
</evidence>
<dbReference type="Proteomes" id="UP000620559">
    <property type="component" value="Unassembled WGS sequence"/>
</dbReference>